<dbReference type="RefSeq" id="XP_037213404.1">
    <property type="nucleotide sequence ID" value="XM_037370403.1"/>
</dbReference>
<evidence type="ECO:0000313" key="3">
    <source>
        <dbReference type="Proteomes" id="UP000636479"/>
    </source>
</evidence>
<dbReference type="GeneID" id="59352919"/>
<dbReference type="EMBL" id="JACAZF010000017">
    <property type="protein sequence ID" value="KAF7289373.1"/>
    <property type="molecule type" value="Genomic_DNA"/>
</dbReference>
<protein>
    <submittedName>
        <fullName evidence="2">Uncharacterized protein</fullName>
    </submittedName>
</protein>
<proteinExistence type="predicted"/>
<dbReference type="AlphaFoldDB" id="A0A8H6RZ60"/>
<accession>A0A8H6RZ60</accession>
<gene>
    <name evidence="2" type="ORF">MIND_01399700</name>
</gene>
<evidence type="ECO:0000256" key="1">
    <source>
        <dbReference type="SAM" id="MobiDB-lite"/>
    </source>
</evidence>
<evidence type="ECO:0000313" key="2">
    <source>
        <dbReference type="EMBL" id="KAF7289373.1"/>
    </source>
</evidence>
<feature type="region of interest" description="Disordered" evidence="1">
    <location>
        <begin position="122"/>
        <end position="148"/>
    </location>
</feature>
<reference evidence="2" key="1">
    <citation type="submission" date="2020-05" db="EMBL/GenBank/DDBJ databases">
        <title>Mycena genomes resolve the evolution of fungal bioluminescence.</title>
        <authorList>
            <person name="Tsai I.J."/>
        </authorList>
    </citation>
    <scope>NUCLEOTIDE SEQUENCE</scope>
    <source>
        <strain evidence="2">171206Taipei</strain>
    </source>
</reference>
<organism evidence="2 3">
    <name type="scientific">Mycena indigotica</name>
    <dbReference type="NCBI Taxonomy" id="2126181"/>
    <lineage>
        <taxon>Eukaryota</taxon>
        <taxon>Fungi</taxon>
        <taxon>Dikarya</taxon>
        <taxon>Basidiomycota</taxon>
        <taxon>Agaricomycotina</taxon>
        <taxon>Agaricomycetes</taxon>
        <taxon>Agaricomycetidae</taxon>
        <taxon>Agaricales</taxon>
        <taxon>Marasmiineae</taxon>
        <taxon>Mycenaceae</taxon>
        <taxon>Mycena</taxon>
    </lineage>
</organism>
<comment type="caution">
    <text evidence="2">The sequence shown here is derived from an EMBL/GenBank/DDBJ whole genome shotgun (WGS) entry which is preliminary data.</text>
</comment>
<name>A0A8H6RZ60_9AGAR</name>
<keyword evidence="3" id="KW-1185">Reference proteome</keyword>
<dbReference type="Proteomes" id="UP000636479">
    <property type="component" value="Unassembled WGS sequence"/>
</dbReference>
<sequence length="148" mass="16478">MPGLFGNMGNHGFKTHLLLLQGCTARRAIASREQQQRQSTVGNAAQSSKAEGFDRWVVGPARLRELGRQKVQLLLPAPQMHTRTGLKAFRDATTPRENESKICWDVMLRKFFAARGVNNAQGMHSHQHASSPDVCERESRLNTQDNAG</sequence>